<feature type="signal peptide" evidence="2">
    <location>
        <begin position="1"/>
        <end position="20"/>
    </location>
</feature>
<keyword evidence="5" id="KW-1185">Reference proteome</keyword>
<accession>A0ABX0W0L7</accession>
<dbReference type="InterPro" id="IPR018392">
    <property type="entry name" value="LysM"/>
</dbReference>
<protein>
    <submittedName>
        <fullName evidence="4">LysM peptidoglycan-binding domain-containing protein</fullName>
    </submittedName>
</protein>
<feature type="compositionally biased region" description="Acidic residues" evidence="1">
    <location>
        <begin position="99"/>
        <end position="122"/>
    </location>
</feature>
<dbReference type="PANTHER" id="PTHR34700:SF4">
    <property type="entry name" value="PHAGE-LIKE ELEMENT PBSX PROTEIN XKDP"/>
    <property type="match status" value="1"/>
</dbReference>
<dbReference type="Gene3D" id="3.10.350.10">
    <property type="entry name" value="LysM domain"/>
    <property type="match status" value="1"/>
</dbReference>
<sequence length="294" mass="30709">MQAFKVSILALLSPTSLALAEPYTVQGGDTLYGIAARELGNGARWPEICTANETNLADCENIYPGLVLEIPNGQQESDSSGSDLLDAMPEWAAALAASADEETVAQDDTEEPAEEDEEPALPEPEAVIEVEEVEVAEPEPDATVIDAPGIFLMTDPVEMANAFGTTAPSIRVEGAQNGAMLSGSVSTTGSPRIQGAFLTLDAEQTASLAGQRVTAILRVQSDHTGMVGVIGGLIDGANSGWKMNRLSEGPNFLPLNFNLPEDTTDHVFAIGVQPDPNDEGQSITVTSVAIGVSD</sequence>
<name>A0ABX0W0L7_9RHOB</name>
<comment type="caution">
    <text evidence="4">The sequence shown here is derived from an EMBL/GenBank/DDBJ whole genome shotgun (WGS) entry which is preliminary data.</text>
</comment>
<feature type="chain" id="PRO_5046442891" evidence="2">
    <location>
        <begin position="21"/>
        <end position="294"/>
    </location>
</feature>
<evidence type="ECO:0000256" key="2">
    <source>
        <dbReference type="SAM" id="SignalP"/>
    </source>
</evidence>
<dbReference type="PROSITE" id="PS51782">
    <property type="entry name" value="LYSM"/>
    <property type="match status" value="1"/>
</dbReference>
<reference evidence="4 5" key="1">
    <citation type="submission" date="2020-03" db="EMBL/GenBank/DDBJ databases">
        <title>Bacterial isolates of synthetic phycosphere.</title>
        <authorList>
            <person name="Fu H."/>
            <person name="Moran M.A."/>
        </authorList>
    </citation>
    <scope>NUCLEOTIDE SEQUENCE [LARGE SCALE GENOMIC DNA]</scope>
    <source>
        <strain evidence="4 5">HF1</strain>
    </source>
</reference>
<dbReference type="CDD" id="cd00118">
    <property type="entry name" value="LysM"/>
    <property type="match status" value="1"/>
</dbReference>
<feature type="region of interest" description="Disordered" evidence="1">
    <location>
        <begin position="97"/>
        <end position="122"/>
    </location>
</feature>
<dbReference type="RefSeq" id="WP_167639267.1">
    <property type="nucleotide sequence ID" value="NZ_JAATOP010000015.1"/>
</dbReference>
<dbReference type="Proteomes" id="UP000709466">
    <property type="component" value="Unassembled WGS sequence"/>
</dbReference>
<keyword evidence="2" id="KW-0732">Signal</keyword>
<dbReference type="EMBL" id="JAATOP010000015">
    <property type="protein sequence ID" value="NIY73882.1"/>
    <property type="molecule type" value="Genomic_DNA"/>
</dbReference>
<evidence type="ECO:0000256" key="1">
    <source>
        <dbReference type="SAM" id="MobiDB-lite"/>
    </source>
</evidence>
<evidence type="ECO:0000259" key="3">
    <source>
        <dbReference type="PROSITE" id="PS51782"/>
    </source>
</evidence>
<dbReference type="InterPro" id="IPR052196">
    <property type="entry name" value="Bact_Kbp"/>
</dbReference>
<dbReference type="Pfam" id="PF01476">
    <property type="entry name" value="LysM"/>
    <property type="match status" value="1"/>
</dbReference>
<evidence type="ECO:0000313" key="5">
    <source>
        <dbReference type="Proteomes" id="UP000709466"/>
    </source>
</evidence>
<dbReference type="InterPro" id="IPR036779">
    <property type="entry name" value="LysM_dom_sf"/>
</dbReference>
<feature type="domain" description="LysM" evidence="3">
    <location>
        <begin position="21"/>
        <end position="70"/>
    </location>
</feature>
<proteinExistence type="predicted"/>
<evidence type="ECO:0000313" key="4">
    <source>
        <dbReference type="EMBL" id="NIY73882.1"/>
    </source>
</evidence>
<dbReference type="SUPFAM" id="SSF54106">
    <property type="entry name" value="LysM domain"/>
    <property type="match status" value="1"/>
</dbReference>
<gene>
    <name evidence="4" type="ORF">HCZ30_15740</name>
</gene>
<dbReference type="PANTHER" id="PTHR34700">
    <property type="entry name" value="POTASSIUM BINDING PROTEIN KBP"/>
    <property type="match status" value="1"/>
</dbReference>
<organism evidence="4 5">
    <name type="scientific">Marivivens donghaensis</name>
    <dbReference type="NCBI Taxonomy" id="1699413"/>
    <lineage>
        <taxon>Bacteria</taxon>
        <taxon>Pseudomonadati</taxon>
        <taxon>Pseudomonadota</taxon>
        <taxon>Alphaproteobacteria</taxon>
        <taxon>Rhodobacterales</taxon>
        <taxon>Paracoccaceae</taxon>
        <taxon>Marivivens group</taxon>
        <taxon>Marivivens</taxon>
    </lineage>
</organism>